<dbReference type="InterPro" id="IPR046357">
    <property type="entry name" value="PPIase_dom_sf"/>
</dbReference>
<evidence type="ECO:0000256" key="2">
    <source>
        <dbReference type="ARBA" id="ARBA00013194"/>
    </source>
</evidence>
<proteinExistence type="predicted"/>
<reference evidence="9" key="1">
    <citation type="submission" date="2021-05" db="EMBL/GenBank/DDBJ databases">
        <title>The genome of the haptophyte Pavlova lutheri (Diacronema luteri, Pavlovales) - a model for lipid biosynthesis in eukaryotic algae.</title>
        <authorList>
            <person name="Hulatt C.J."/>
            <person name="Posewitz M.C."/>
        </authorList>
    </citation>
    <scope>NUCLEOTIDE SEQUENCE</scope>
    <source>
        <strain evidence="9">NIVA-4/92</strain>
    </source>
</reference>
<evidence type="ECO:0000256" key="7">
    <source>
        <dbReference type="SAM" id="SignalP"/>
    </source>
</evidence>
<feature type="chain" id="PRO_5035210607" description="peptidylprolyl isomerase" evidence="7">
    <location>
        <begin position="19"/>
        <end position="226"/>
    </location>
</feature>
<evidence type="ECO:0000313" key="9">
    <source>
        <dbReference type="EMBL" id="KAG8461607.1"/>
    </source>
</evidence>
<keyword evidence="4 5" id="KW-0413">Isomerase</keyword>
<evidence type="ECO:0000256" key="1">
    <source>
        <dbReference type="ARBA" id="ARBA00000971"/>
    </source>
</evidence>
<dbReference type="Proteomes" id="UP000751190">
    <property type="component" value="Unassembled WGS sequence"/>
</dbReference>
<gene>
    <name evidence="9" type="ORF">KFE25_001211</name>
</gene>
<dbReference type="PANTHER" id="PTHR45779:SF7">
    <property type="entry name" value="PEPTIDYLPROLYL ISOMERASE"/>
    <property type="match status" value="1"/>
</dbReference>
<protein>
    <recommendedName>
        <fullName evidence="2 5">peptidylprolyl isomerase</fullName>
        <ecNumber evidence="2 5">5.2.1.8</ecNumber>
    </recommendedName>
</protein>
<evidence type="ECO:0000313" key="10">
    <source>
        <dbReference type="Proteomes" id="UP000751190"/>
    </source>
</evidence>
<dbReference type="OrthoDB" id="1902587at2759"/>
<feature type="signal peptide" evidence="7">
    <location>
        <begin position="1"/>
        <end position="18"/>
    </location>
</feature>
<dbReference type="Gene3D" id="3.10.50.40">
    <property type="match status" value="1"/>
</dbReference>
<comment type="catalytic activity">
    <reaction evidence="1 5">
        <text>[protein]-peptidylproline (omega=180) = [protein]-peptidylproline (omega=0)</text>
        <dbReference type="Rhea" id="RHEA:16237"/>
        <dbReference type="Rhea" id="RHEA-COMP:10747"/>
        <dbReference type="Rhea" id="RHEA-COMP:10748"/>
        <dbReference type="ChEBI" id="CHEBI:83833"/>
        <dbReference type="ChEBI" id="CHEBI:83834"/>
        <dbReference type="EC" id="5.2.1.8"/>
    </reaction>
</comment>
<dbReference type="InterPro" id="IPR044609">
    <property type="entry name" value="FKBP2/11"/>
</dbReference>
<keyword evidence="10" id="KW-1185">Reference proteome</keyword>
<evidence type="ECO:0000256" key="3">
    <source>
        <dbReference type="ARBA" id="ARBA00023110"/>
    </source>
</evidence>
<dbReference type="SUPFAM" id="SSF54534">
    <property type="entry name" value="FKBP-like"/>
    <property type="match status" value="1"/>
</dbReference>
<dbReference type="OMA" id="PERCERT"/>
<feature type="domain" description="PPIase FKBP-type" evidence="8">
    <location>
        <begin position="124"/>
        <end position="220"/>
    </location>
</feature>
<accession>A0A8J5XDC2</accession>
<dbReference type="EMBL" id="JAGTXO010000025">
    <property type="protein sequence ID" value="KAG8461607.1"/>
    <property type="molecule type" value="Genomic_DNA"/>
</dbReference>
<dbReference type="GO" id="GO:0005783">
    <property type="term" value="C:endoplasmic reticulum"/>
    <property type="evidence" value="ECO:0007669"/>
    <property type="project" value="TreeGrafter"/>
</dbReference>
<dbReference type="PANTHER" id="PTHR45779">
    <property type="entry name" value="PEPTIDYLPROLYL ISOMERASE"/>
    <property type="match status" value="1"/>
</dbReference>
<evidence type="ECO:0000259" key="8">
    <source>
        <dbReference type="PROSITE" id="PS50059"/>
    </source>
</evidence>
<comment type="caution">
    <text evidence="9">The sequence shown here is derived from an EMBL/GenBank/DDBJ whole genome shotgun (WGS) entry which is preliminary data.</text>
</comment>
<feature type="region of interest" description="Disordered" evidence="6">
    <location>
        <begin position="79"/>
        <end position="100"/>
    </location>
</feature>
<sequence length="226" mass="24576">MRPAVAVLLLALARGACAGTEEQERILWRVQHTLGQAQLHETRAEHDVALAKLDEAGAILAGWRAELSAKAVRELQARASSADAEQRAAPDEPAAGAERRAEPIEFAMNRTFVPERCERTTRLGSTIKVHFVGKLLEHDGFRKGGGKVFASSFHTGSMPKKFTLGASDVVEGWNQGLVGMCTGERRRLLVPWTLGYGAAGIKGVPPYANLRYDIELVEHSAPKDEV</sequence>
<evidence type="ECO:0000256" key="5">
    <source>
        <dbReference type="PROSITE-ProRule" id="PRU00277"/>
    </source>
</evidence>
<dbReference type="Pfam" id="PF00254">
    <property type="entry name" value="FKBP_C"/>
    <property type="match status" value="1"/>
</dbReference>
<dbReference type="GO" id="GO:0003755">
    <property type="term" value="F:peptidyl-prolyl cis-trans isomerase activity"/>
    <property type="evidence" value="ECO:0007669"/>
    <property type="project" value="UniProtKB-KW"/>
</dbReference>
<keyword evidence="3 5" id="KW-0697">Rotamase</keyword>
<name>A0A8J5XDC2_DIALT</name>
<evidence type="ECO:0000256" key="4">
    <source>
        <dbReference type="ARBA" id="ARBA00023235"/>
    </source>
</evidence>
<dbReference type="PROSITE" id="PS50059">
    <property type="entry name" value="FKBP_PPIASE"/>
    <property type="match status" value="1"/>
</dbReference>
<dbReference type="InterPro" id="IPR001179">
    <property type="entry name" value="PPIase_FKBP_dom"/>
</dbReference>
<keyword evidence="7" id="KW-0732">Signal</keyword>
<dbReference type="AlphaFoldDB" id="A0A8J5XDC2"/>
<evidence type="ECO:0000256" key="6">
    <source>
        <dbReference type="SAM" id="MobiDB-lite"/>
    </source>
</evidence>
<dbReference type="EC" id="5.2.1.8" evidence="2 5"/>
<organism evidence="9 10">
    <name type="scientific">Diacronema lutheri</name>
    <name type="common">Unicellular marine alga</name>
    <name type="synonym">Monochrysis lutheri</name>
    <dbReference type="NCBI Taxonomy" id="2081491"/>
    <lineage>
        <taxon>Eukaryota</taxon>
        <taxon>Haptista</taxon>
        <taxon>Haptophyta</taxon>
        <taxon>Pavlovophyceae</taxon>
        <taxon>Pavlovales</taxon>
        <taxon>Pavlovaceae</taxon>
        <taxon>Diacronema</taxon>
    </lineage>
</organism>